<dbReference type="EMBL" id="BKCJ011524190">
    <property type="protein sequence ID" value="GFD39893.1"/>
    <property type="molecule type" value="Genomic_DNA"/>
</dbReference>
<feature type="region of interest" description="Disordered" evidence="1">
    <location>
        <begin position="29"/>
        <end position="65"/>
    </location>
</feature>
<feature type="compositionally biased region" description="Polar residues" evidence="1">
    <location>
        <begin position="55"/>
        <end position="65"/>
    </location>
</feature>
<protein>
    <submittedName>
        <fullName evidence="2">Uncharacterized protein</fullName>
    </submittedName>
</protein>
<organism evidence="2">
    <name type="scientific">Tanacetum cinerariifolium</name>
    <name type="common">Dalmatian daisy</name>
    <name type="synonym">Chrysanthemum cinerariifolium</name>
    <dbReference type="NCBI Taxonomy" id="118510"/>
    <lineage>
        <taxon>Eukaryota</taxon>
        <taxon>Viridiplantae</taxon>
        <taxon>Streptophyta</taxon>
        <taxon>Embryophyta</taxon>
        <taxon>Tracheophyta</taxon>
        <taxon>Spermatophyta</taxon>
        <taxon>Magnoliopsida</taxon>
        <taxon>eudicotyledons</taxon>
        <taxon>Gunneridae</taxon>
        <taxon>Pentapetalae</taxon>
        <taxon>asterids</taxon>
        <taxon>campanulids</taxon>
        <taxon>Asterales</taxon>
        <taxon>Asteraceae</taxon>
        <taxon>Asteroideae</taxon>
        <taxon>Anthemideae</taxon>
        <taxon>Anthemidinae</taxon>
        <taxon>Tanacetum</taxon>
    </lineage>
</organism>
<proteinExistence type="predicted"/>
<name>A0A699VZM2_TANCI</name>
<evidence type="ECO:0000256" key="1">
    <source>
        <dbReference type="SAM" id="MobiDB-lite"/>
    </source>
</evidence>
<evidence type="ECO:0000313" key="2">
    <source>
        <dbReference type="EMBL" id="GFD39893.1"/>
    </source>
</evidence>
<gene>
    <name evidence="2" type="ORF">Tci_911862</name>
</gene>
<feature type="non-terminal residue" evidence="2">
    <location>
        <position position="1"/>
    </location>
</feature>
<reference evidence="2" key="1">
    <citation type="journal article" date="2019" name="Sci. Rep.">
        <title>Draft genome of Tanacetum cinerariifolium, the natural source of mosquito coil.</title>
        <authorList>
            <person name="Yamashiro T."/>
            <person name="Shiraishi A."/>
            <person name="Satake H."/>
            <person name="Nakayama K."/>
        </authorList>
    </citation>
    <scope>NUCLEOTIDE SEQUENCE</scope>
</reference>
<dbReference type="AlphaFoldDB" id="A0A699VZM2"/>
<accession>A0A699VZM2</accession>
<comment type="caution">
    <text evidence="2">The sequence shown here is derived from an EMBL/GenBank/DDBJ whole genome shotgun (WGS) entry which is preliminary data.</text>
</comment>
<sequence>LRRYAKSGYEKDSQSQIVELLVYSRKRKAAANDDTAGESSKKLKSGEQTVLEVDQGQSSKSVIDT</sequence>